<feature type="transmembrane region" description="Helical" evidence="5">
    <location>
        <begin position="153"/>
        <end position="172"/>
    </location>
</feature>
<gene>
    <name evidence="6" type="ORF">ACFORG_09420</name>
</gene>
<accession>A0ABV7TJJ1</accession>
<evidence type="ECO:0000256" key="4">
    <source>
        <dbReference type="ARBA" id="ARBA00023136"/>
    </source>
</evidence>
<keyword evidence="2 5" id="KW-0812">Transmembrane</keyword>
<feature type="transmembrane region" description="Helical" evidence="5">
    <location>
        <begin position="69"/>
        <end position="96"/>
    </location>
</feature>
<keyword evidence="3 5" id="KW-1133">Transmembrane helix</keyword>
<reference evidence="7" key="1">
    <citation type="journal article" date="2019" name="Int. J. Syst. Evol. Microbiol.">
        <title>The Global Catalogue of Microorganisms (GCM) 10K type strain sequencing project: providing services to taxonomists for standard genome sequencing and annotation.</title>
        <authorList>
            <consortium name="The Broad Institute Genomics Platform"/>
            <consortium name="The Broad Institute Genome Sequencing Center for Infectious Disease"/>
            <person name="Wu L."/>
            <person name="Ma J."/>
        </authorList>
    </citation>
    <scope>NUCLEOTIDE SEQUENCE [LARGE SCALE GENOMIC DNA]</scope>
    <source>
        <strain evidence="7">KCTC 42911</strain>
    </source>
</reference>
<evidence type="ECO:0000313" key="7">
    <source>
        <dbReference type="Proteomes" id="UP001595629"/>
    </source>
</evidence>
<protein>
    <submittedName>
        <fullName evidence="6">EI24 domain-containing protein</fullName>
    </submittedName>
</protein>
<keyword evidence="7" id="KW-1185">Reference proteome</keyword>
<evidence type="ECO:0000256" key="1">
    <source>
        <dbReference type="ARBA" id="ARBA00004141"/>
    </source>
</evidence>
<organism evidence="6 7">
    <name type="scientific">Lutimaribacter marinistellae</name>
    <dbReference type="NCBI Taxonomy" id="1820329"/>
    <lineage>
        <taxon>Bacteria</taxon>
        <taxon>Pseudomonadati</taxon>
        <taxon>Pseudomonadota</taxon>
        <taxon>Alphaproteobacteria</taxon>
        <taxon>Rhodobacterales</taxon>
        <taxon>Roseobacteraceae</taxon>
        <taxon>Lutimaribacter</taxon>
    </lineage>
</organism>
<dbReference type="Pfam" id="PF07264">
    <property type="entry name" value="EI24"/>
    <property type="match status" value="1"/>
</dbReference>
<name>A0ABV7TJJ1_9RHOB</name>
<dbReference type="RefSeq" id="WP_386735169.1">
    <property type="nucleotide sequence ID" value="NZ_JBHRXI010000010.1"/>
</dbReference>
<dbReference type="InterPro" id="IPR059112">
    <property type="entry name" value="CysZ/EI24"/>
</dbReference>
<evidence type="ECO:0000256" key="2">
    <source>
        <dbReference type="ARBA" id="ARBA00022692"/>
    </source>
</evidence>
<comment type="subcellular location">
    <subcellularLocation>
        <location evidence="1">Membrane</location>
        <topology evidence="1">Multi-pass membrane protein</topology>
    </subcellularLocation>
</comment>
<feature type="transmembrane region" description="Helical" evidence="5">
    <location>
        <begin position="127"/>
        <end position="147"/>
    </location>
</feature>
<evidence type="ECO:0000256" key="5">
    <source>
        <dbReference type="SAM" id="Phobius"/>
    </source>
</evidence>
<evidence type="ECO:0000256" key="3">
    <source>
        <dbReference type="ARBA" id="ARBA00022989"/>
    </source>
</evidence>
<dbReference type="EMBL" id="JBHRXI010000010">
    <property type="protein sequence ID" value="MFC3613975.1"/>
    <property type="molecule type" value="Genomic_DNA"/>
</dbReference>
<dbReference type="Proteomes" id="UP001595629">
    <property type="component" value="Unassembled WGS sequence"/>
</dbReference>
<feature type="transmembrane region" description="Helical" evidence="5">
    <location>
        <begin position="192"/>
        <end position="215"/>
    </location>
</feature>
<sequence length="230" mass="25590">MIIVNAFFAALGQMGDPRFRKVLYLGVGLTILLLIAAYSGFLWLINWLVGEEATLPWIGEVAWLNDLVSWSSILLMMVLSVFLMVPVASAITSMFLDEVAQAVEDRHYPALPPVPGLPFLDALWDTLGFLGIIILANLLALVLYAFFPPFAPFIFWGMNGFLLGREYFTLAAMRRVGREGARELRRRHMPTIWMAGTLMAIPLSIPLVNLLIPILGAATFTHIYHAVSGR</sequence>
<comment type="caution">
    <text evidence="6">The sequence shown here is derived from an EMBL/GenBank/DDBJ whole genome shotgun (WGS) entry which is preliminary data.</text>
</comment>
<proteinExistence type="predicted"/>
<keyword evidence="4 5" id="KW-0472">Membrane</keyword>
<feature type="transmembrane region" description="Helical" evidence="5">
    <location>
        <begin position="22"/>
        <end position="49"/>
    </location>
</feature>
<evidence type="ECO:0000313" key="6">
    <source>
        <dbReference type="EMBL" id="MFC3613975.1"/>
    </source>
</evidence>